<dbReference type="Proteomes" id="UP000638043">
    <property type="component" value="Unassembled WGS sequence"/>
</dbReference>
<comment type="similarity">
    <text evidence="1 4">Belongs to the D-isomer specific 2-hydroxyacid dehydrogenase family.</text>
</comment>
<dbReference type="PANTHER" id="PTHR43333">
    <property type="entry name" value="2-HACID_DH_C DOMAIN-CONTAINING PROTEIN"/>
    <property type="match status" value="1"/>
</dbReference>
<accession>A0ABQ2N3A3</accession>
<dbReference type="EMBL" id="BMMQ01000006">
    <property type="protein sequence ID" value="GGO65044.1"/>
    <property type="molecule type" value="Genomic_DNA"/>
</dbReference>
<feature type="domain" description="D-isomer specific 2-hydroxyacid dehydrogenase catalytic" evidence="5">
    <location>
        <begin position="31"/>
        <end position="310"/>
    </location>
</feature>
<dbReference type="RefSeq" id="WP_188701719.1">
    <property type="nucleotide sequence ID" value="NZ_BMMQ01000006.1"/>
</dbReference>
<sequence length="312" mass="33283">MKILVPETIDVPGELHPLVHVERYDPRAPIPVEHRDAEAIVTWGNGPANLATIPELSKLRWLQALSAGVDHVLNLDVPDGVIVTSGSGLHDRTVAEHATALALTLLRRMPEAAAAQRRHEWSSALGGVQPLRPEDRVTSFIGSEVLIWGFGNIGQHLAGVLSLLGARVTGVARSAGERSGFPVIAEHDVDEALARTDVLIMVLPSTDETRHALDAARIARLPRHAYVINVGRGSTIDEAALAAALRSGSLAGAALDVTEIEPLPAESELWDTPNLILTPHAAGGRPDGAAALIRENLRAFLAGEEMRNVVDR</sequence>
<keyword evidence="3" id="KW-0520">NAD</keyword>
<dbReference type="InterPro" id="IPR036291">
    <property type="entry name" value="NAD(P)-bd_dom_sf"/>
</dbReference>
<dbReference type="SUPFAM" id="SSF51735">
    <property type="entry name" value="NAD(P)-binding Rossmann-fold domains"/>
    <property type="match status" value="1"/>
</dbReference>
<evidence type="ECO:0000256" key="3">
    <source>
        <dbReference type="ARBA" id="ARBA00023027"/>
    </source>
</evidence>
<gene>
    <name evidence="7" type="ORF">GCM10010910_21320</name>
</gene>
<proteinExistence type="inferred from homology"/>
<organism evidence="7 8">
    <name type="scientific">Microbacterium nanhaiense</name>
    <dbReference type="NCBI Taxonomy" id="1301026"/>
    <lineage>
        <taxon>Bacteria</taxon>
        <taxon>Bacillati</taxon>
        <taxon>Actinomycetota</taxon>
        <taxon>Actinomycetes</taxon>
        <taxon>Micrococcales</taxon>
        <taxon>Microbacteriaceae</taxon>
        <taxon>Microbacterium</taxon>
    </lineage>
</organism>
<protein>
    <submittedName>
        <fullName evidence="7">Phosphoglycerate dehydrogenase</fullName>
    </submittedName>
</protein>
<name>A0ABQ2N3A3_9MICO</name>
<dbReference type="SUPFAM" id="SSF52283">
    <property type="entry name" value="Formate/glycerate dehydrogenase catalytic domain-like"/>
    <property type="match status" value="1"/>
</dbReference>
<evidence type="ECO:0000259" key="5">
    <source>
        <dbReference type="Pfam" id="PF00389"/>
    </source>
</evidence>
<feature type="domain" description="D-isomer specific 2-hydroxyacid dehydrogenase NAD-binding" evidence="6">
    <location>
        <begin position="100"/>
        <end position="282"/>
    </location>
</feature>
<dbReference type="Pfam" id="PF02826">
    <property type="entry name" value="2-Hacid_dh_C"/>
    <property type="match status" value="1"/>
</dbReference>
<evidence type="ECO:0000259" key="6">
    <source>
        <dbReference type="Pfam" id="PF02826"/>
    </source>
</evidence>
<dbReference type="Gene3D" id="3.40.50.720">
    <property type="entry name" value="NAD(P)-binding Rossmann-like Domain"/>
    <property type="match status" value="2"/>
</dbReference>
<evidence type="ECO:0000313" key="8">
    <source>
        <dbReference type="Proteomes" id="UP000638043"/>
    </source>
</evidence>
<dbReference type="InterPro" id="IPR006139">
    <property type="entry name" value="D-isomer_2_OHA_DH_cat_dom"/>
</dbReference>
<keyword evidence="8" id="KW-1185">Reference proteome</keyword>
<evidence type="ECO:0000256" key="1">
    <source>
        <dbReference type="ARBA" id="ARBA00005854"/>
    </source>
</evidence>
<evidence type="ECO:0000256" key="4">
    <source>
        <dbReference type="RuleBase" id="RU003719"/>
    </source>
</evidence>
<keyword evidence="2 4" id="KW-0560">Oxidoreductase</keyword>
<dbReference type="InterPro" id="IPR006140">
    <property type="entry name" value="D-isomer_DH_NAD-bd"/>
</dbReference>
<evidence type="ECO:0000256" key="2">
    <source>
        <dbReference type="ARBA" id="ARBA00023002"/>
    </source>
</evidence>
<dbReference type="PANTHER" id="PTHR43333:SF1">
    <property type="entry name" value="D-ISOMER SPECIFIC 2-HYDROXYACID DEHYDROGENASE NAD-BINDING DOMAIN-CONTAINING PROTEIN"/>
    <property type="match status" value="1"/>
</dbReference>
<dbReference type="Pfam" id="PF00389">
    <property type="entry name" value="2-Hacid_dh"/>
    <property type="match status" value="1"/>
</dbReference>
<evidence type="ECO:0000313" key="7">
    <source>
        <dbReference type="EMBL" id="GGO65044.1"/>
    </source>
</evidence>
<reference evidence="8" key="1">
    <citation type="journal article" date="2019" name="Int. J. Syst. Evol. Microbiol.">
        <title>The Global Catalogue of Microorganisms (GCM) 10K type strain sequencing project: providing services to taxonomists for standard genome sequencing and annotation.</title>
        <authorList>
            <consortium name="The Broad Institute Genomics Platform"/>
            <consortium name="The Broad Institute Genome Sequencing Center for Infectious Disease"/>
            <person name="Wu L."/>
            <person name="Ma J."/>
        </authorList>
    </citation>
    <scope>NUCLEOTIDE SEQUENCE [LARGE SCALE GENOMIC DNA]</scope>
    <source>
        <strain evidence="8">CGMCC 4.7181</strain>
    </source>
</reference>
<comment type="caution">
    <text evidence="7">The sequence shown here is derived from an EMBL/GenBank/DDBJ whole genome shotgun (WGS) entry which is preliminary data.</text>
</comment>